<evidence type="ECO:0000313" key="2">
    <source>
        <dbReference type="EMBL" id="KAJ1183592.1"/>
    </source>
</evidence>
<comment type="caution">
    <text evidence="2">The sequence shown here is derived from an EMBL/GenBank/DDBJ whole genome shotgun (WGS) entry which is preliminary data.</text>
</comment>
<keyword evidence="3" id="KW-1185">Reference proteome</keyword>
<reference evidence="2" key="1">
    <citation type="journal article" date="2022" name="bioRxiv">
        <title>Sequencing and chromosome-scale assembly of the giantPleurodeles waltlgenome.</title>
        <authorList>
            <person name="Brown T."/>
            <person name="Elewa A."/>
            <person name="Iarovenko S."/>
            <person name="Subramanian E."/>
            <person name="Araus A.J."/>
            <person name="Petzold A."/>
            <person name="Susuki M."/>
            <person name="Suzuki K.-i.T."/>
            <person name="Hayashi T."/>
            <person name="Toyoda A."/>
            <person name="Oliveira C."/>
            <person name="Osipova E."/>
            <person name="Leigh N.D."/>
            <person name="Simon A."/>
            <person name="Yun M.H."/>
        </authorList>
    </citation>
    <scope>NUCLEOTIDE SEQUENCE</scope>
    <source>
        <strain evidence="2">20211129_DDA</strain>
        <tissue evidence="2">Liver</tissue>
    </source>
</reference>
<proteinExistence type="predicted"/>
<name>A0AAV7U3L6_PLEWA</name>
<feature type="region of interest" description="Disordered" evidence="1">
    <location>
        <begin position="84"/>
        <end position="113"/>
    </location>
</feature>
<protein>
    <submittedName>
        <fullName evidence="2">Uncharacterized protein</fullName>
    </submittedName>
</protein>
<sequence length="113" mass="11796">MGDCSTPQPKCTGERAAHLTAVRVPENDELLQDLADQVAAQALARQARILPIAQQQELKADLTMAPLAQLQDQTAAPIMLIPRDHNAGESIGSGATSASRNSGPFTLPTSPGA</sequence>
<organism evidence="2 3">
    <name type="scientific">Pleurodeles waltl</name>
    <name type="common">Iberian ribbed newt</name>
    <dbReference type="NCBI Taxonomy" id="8319"/>
    <lineage>
        <taxon>Eukaryota</taxon>
        <taxon>Metazoa</taxon>
        <taxon>Chordata</taxon>
        <taxon>Craniata</taxon>
        <taxon>Vertebrata</taxon>
        <taxon>Euteleostomi</taxon>
        <taxon>Amphibia</taxon>
        <taxon>Batrachia</taxon>
        <taxon>Caudata</taxon>
        <taxon>Salamandroidea</taxon>
        <taxon>Salamandridae</taxon>
        <taxon>Pleurodelinae</taxon>
        <taxon>Pleurodeles</taxon>
    </lineage>
</organism>
<feature type="compositionally biased region" description="Polar residues" evidence="1">
    <location>
        <begin position="93"/>
        <end position="113"/>
    </location>
</feature>
<evidence type="ECO:0000313" key="3">
    <source>
        <dbReference type="Proteomes" id="UP001066276"/>
    </source>
</evidence>
<dbReference type="Proteomes" id="UP001066276">
    <property type="component" value="Chromosome 3_1"/>
</dbReference>
<accession>A0AAV7U3L6</accession>
<gene>
    <name evidence="2" type="ORF">NDU88_000409</name>
</gene>
<evidence type="ECO:0000256" key="1">
    <source>
        <dbReference type="SAM" id="MobiDB-lite"/>
    </source>
</evidence>
<dbReference type="AlphaFoldDB" id="A0AAV7U3L6"/>
<dbReference type="EMBL" id="JANPWB010000005">
    <property type="protein sequence ID" value="KAJ1183592.1"/>
    <property type="molecule type" value="Genomic_DNA"/>
</dbReference>